<reference evidence="3" key="1">
    <citation type="journal article" date="2020" name="Stud. Mycol.">
        <title>101 Dothideomycetes genomes: a test case for predicting lifestyles and emergence of pathogens.</title>
        <authorList>
            <person name="Haridas S."/>
            <person name="Albert R."/>
            <person name="Binder M."/>
            <person name="Bloem J."/>
            <person name="Labutti K."/>
            <person name="Salamov A."/>
            <person name="Andreopoulos B."/>
            <person name="Baker S."/>
            <person name="Barry K."/>
            <person name="Bills G."/>
            <person name="Bluhm B."/>
            <person name="Cannon C."/>
            <person name="Castanera R."/>
            <person name="Culley D."/>
            <person name="Daum C."/>
            <person name="Ezra D."/>
            <person name="Gonzalez J."/>
            <person name="Henrissat B."/>
            <person name="Kuo A."/>
            <person name="Liang C."/>
            <person name="Lipzen A."/>
            <person name="Lutzoni F."/>
            <person name="Magnuson J."/>
            <person name="Mondo S."/>
            <person name="Nolan M."/>
            <person name="Ohm R."/>
            <person name="Pangilinan J."/>
            <person name="Park H.-J."/>
            <person name="Ramirez L."/>
            <person name="Alfaro M."/>
            <person name="Sun H."/>
            <person name="Tritt A."/>
            <person name="Yoshinaga Y."/>
            <person name="Zwiers L.-H."/>
            <person name="Turgeon B."/>
            <person name="Goodwin S."/>
            <person name="Spatafora J."/>
            <person name="Crous P."/>
            <person name="Grigoriev I."/>
        </authorList>
    </citation>
    <scope>NUCLEOTIDE SEQUENCE</scope>
    <source>
        <strain evidence="3">CBS 133067</strain>
    </source>
</reference>
<dbReference type="AlphaFoldDB" id="A0A9P4M420"/>
<organism evidence="3 4">
    <name type="scientific">Rhizodiscina lignyota</name>
    <dbReference type="NCBI Taxonomy" id="1504668"/>
    <lineage>
        <taxon>Eukaryota</taxon>
        <taxon>Fungi</taxon>
        <taxon>Dikarya</taxon>
        <taxon>Ascomycota</taxon>
        <taxon>Pezizomycotina</taxon>
        <taxon>Dothideomycetes</taxon>
        <taxon>Pleosporomycetidae</taxon>
        <taxon>Aulographales</taxon>
        <taxon>Rhizodiscinaceae</taxon>
        <taxon>Rhizodiscina</taxon>
    </lineage>
</organism>
<dbReference type="Proteomes" id="UP000799772">
    <property type="component" value="Unassembled WGS sequence"/>
</dbReference>
<gene>
    <name evidence="3" type="ORF">NA57DRAFT_42756</name>
</gene>
<name>A0A9P4M420_9PEZI</name>
<dbReference type="GO" id="GO:0000139">
    <property type="term" value="C:Golgi membrane"/>
    <property type="evidence" value="ECO:0007669"/>
    <property type="project" value="TreeGrafter"/>
</dbReference>
<sequence length="306" mass="35418">IRHLFAPVLHDYTSPLILDDGKIYRIDDDPIWTKPFGKRLCIVDVDTRSMNKTNEPWNTAGAFNWHNIETSAGVLNHYLYSKIHGYDYKFIHTTPYPDRDTPWSRIPALSSLLKEYDLVVSVDIDVIFPQLHIPYEWLLNIWGVTADTAIALPTEPFMKGWNGSKDRKGRRNDNAGFMTLQKVPRVQEMLKKWVDCPVKRKACAHFKHRWPAEQGAFNEFIRYEYWDIIREIPCDDALGYPGMNSNCHGRLVSHYTLAKKHVKEAAQTALAYGVMQQLQLDLQSRTSELKIERLKFGLDAEPEPTS</sequence>
<evidence type="ECO:0000256" key="1">
    <source>
        <dbReference type="ARBA" id="ARBA00022676"/>
    </source>
</evidence>
<dbReference type="GO" id="GO:0006487">
    <property type="term" value="P:protein N-linked glycosylation"/>
    <property type="evidence" value="ECO:0007669"/>
    <property type="project" value="TreeGrafter"/>
</dbReference>
<proteinExistence type="predicted"/>
<dbReference type="InterPro" id="IPR008630">
    <property type="entry name" value="Glyco_trans_34"/>
</dbReference>
<protein>
    <recommendedName>
        <fullName evidence="5">Nucleotide-diphospho-sugar transferase domain-containing protein</fullName>
    </recommendedName>
</protein>
<comment type="caution">
    <text evidence="3">The sequence shown here is derived from an EMBL/GenBank/DDBJ whole genome shotgun (WGS) entry which is preliminary data.</text>
</comment>
<evidence type="ECO:0000256" key="2">
    <source>
        <dbReference type="ARBA" id="ARBA00022679"/>
    </source>
</evidence>
<dbReference type="GO" id="GO:0016757">
    <property type="term" value="F:glycosyltransferase activity"/>
    <property type="evidence" value="ECO:0007669"/>
    <property type="project" value="UniProtKB-KW"/>
</dbReference>
<keyword evidence="4" id="KW-1185">Reference proteome</keyword>
<dbReference type="EMBL" id="ML978129">
    <property type="protein sequence ID" value="KAF2096310.1"/>
    <property type="molecule type" value="Genomic_DNA"/>
</dbReference>
<keyword evidence="1" id="KW-0328">Glycosyltransferase</keyword>
<dbReference type="OrthoDB" id="3763672at2759"/>
<dbReference type="PANTHER" id="PTHR31306:SF3">
    <property type="entry name" value="NUCLEOTIDE-DIPHOSPHO-SUGAR TRANSFERASE DOMAIN-CONTAINING PROTEIN"/>
    <property type="match status" value="1"/>
</dbReference>
<feature type="non-terminal residue" evidence="3">
    <location>
        <position position="1"/>
    </location>
</feature>
<evidence type="ECO:0008006" key="5">
    <source>
        <dbReference type="Google" id="ProtNLM"/>
    </source>
</evidence>
<evidence type="ECO:0000313" key="3">
    <source>
        <dbReference type="EMBL" id="KAF2096310.1"/>
    </source>
</evidence>
<accession>A0A9P4M420</accession>
<dbReference type="PANTHER" id="PTHR31306">
    <property type="entry name" value="ALPHA-1,6-MANNOSYLTRANSFERASE MNN11-RELATED"/>
    <property type="match status" value="1"/>
</dbReference>
<keyword evidence="2" id="KW-0808">Transferase</keyword>
<evidence type="ECO:0000313" key="4">
    <source>
        <dbReference type="Proteomes" id="UP000799772"/>
    </source>
</evidence>